<organism evidence="10">
    <name type="scientific">Ignavibacterium album</name>
    <dbReference type="NCBI Taxonomy" id="591197"/>
    <lineage>
        <taxon>Bacteria</taxon>
        <taxon>Pseudomonadati</taxon>
        <taxon>Ignavibacteriota</taxon>
        <taxon>Ignavibacteria</taxon>
        <taxon>Ignavibacteriales</taxon>
        <taxon>Ignavibacteriaceae</taxon>
        <taxon>Ignavibacterium</taxon>
    </lineage>
</organism>
<dbReference type="InterPro" id="IPR037225">
    <property type="entry name" value="Nuo51_FMN-bd_sf"/>
</dbReference>
<dbReference type="EC" id="7.-.-.-" evidence="8"/>
<dbReference type="PROSITE" id="PS51379">
    <property type="entry name" value="4FE4S_FER_2"/>
    <property type="match status" value="2"/>
</dbReference>
<comment type="subcellular location">
    <subcellularLocation>
        <location evidence="8">Cell membrane</location>
        <topology evidence="8">Peripheral membrane protein</topology>
    </subcellularLocation>
</comment>
<evidence type="ECO:0000256" key="1">
    <source>
        <dbReference type="ARBA" id="ARBA00022448"/>
    </source>
</evidence>
<dbReference type="InterPro" id="IPR011538">
    <property type="entry name" value="Nuo51_FMN-bd"/>
</dbReference>
<dbReference type="SUPFAM" id="SSF46548">
    <property type="entry name" value="alpha-helical ferredoxin"/>
    <property type="match status" value="1"/>
</dbReference>
<dbReference type="Pfam" id="PF10531">
    <property type="entry name" value="SLBB"/>
    <property type="match status" value="1"/>
</dbReference>
<dbReference type="InterPro" id="IPR017900">
    <property type="entry name" value="4Fe4S_Fe_S_CS"/>
</dbReference>
<feature type="domain" description="4Fe-4S ferredoxin-type" evidence="9">
    <location>
        <begin position="396"/>
        <end position="426"/>
    </location>
</feature>
<comment type="similarity">
    <text evidence="8">Belongs to the 4Fe4S bacterial-type ferredoxin family. RnfC subfamily.</text>
</comment>
<keyword evidence="1 8" id="KW-0813">Transport</keyword>
<evidence type="ECO:0000313" key="10">
    <source>
        <dbReference type="EMBL" id="HFI89981.1"/>
    </source>
</evidence>
<keyword evidence="8" id="KW-1278">Translocase</keyword>
<name>A0A7V2ZHB8_9BACT</name>
<keyword evidence="4 8" id="KW-0677">Repeat</keyword>
<dbReference type="EMBL" id="DSUJ01000002">
    <property type="protein sequence ID" value="HFI89981.1"/>
    <property type="molecule type" value="Genomic_DNA"/>
</dbReference>
<evidence type="ECO:0000256" key="2">
    <source>
        <dbReference type="ARBA" id="ARBA00022485"/>
    </source>
</evidence>
<gene>
    <name evidence="10" type="primary">rsxC</name>
    <name evidence="8" type="synonym">rnfC</name>
    <name evidence="10" type="ORF">ENS31_00460</name>
</gene>
<dbReference type="NCBIfam" id="NF003454">
    <property type="entry name" value="PRK05035.1"/>
    <property type="match status" value="1"/>
</dbReference>
<dbReference type="Gene3D" id="3.10.20.600">
    <property type="match status" value="1"/>
</dbReference>
<dbReference type="Pfam" id="PF01512">
    <property type="entry name" value="Complex1_51K"/>
    <property type="match status" value="1"/>
</dbReference>
<evidence type="ECO:0000256" key="5">
    <source>
        <dbReference type="ARBA" id="ARBA00022982"/>
    </source>
</evidence>
<dbReference type="GO" id="GO:0005886">
    <property type="term" value="C:plasma membrane"/>
    <property type="evidence" value="ECO:0007669"/>
    <property type="project" value="UniProtKB-SubCell"/>
</dbReference>
<dbReference type="Pfam" id="PF13237">
    <property type="entry name" value="Fer4_10"/>
    <property type="match status" value="1"/>
</dbReference>
<dbReference type="SUPFAM" id="SSF142019">
    <property type="entry name" value="Nqo1 FMN-binding domain-like"/>
    <property type="match status" value="1"/>
</dbReference>
<keyword evidence="3 8" id="KW-0479">Metal-binding</keyword>
<keyword evidence="2 8" id="KW-0004">4Fe-4S</keyword>
<evidence type="ECO:0000256" key="3">
    <source>
        <dbReference type="ARBA" id="ARBA00022723"/>
    </source>
</evidence>
<dbReference type="PANTHER" id="PTHR43034">
    <property type="entry name" value="ION-TRANSLOCATING OXIDOREDUCTASE COMPLEX SUBUNIT C"/>
    <property type="match status" value="1"/>
</dbReference>
<dbReference type="Pfam" id="PF13375">
    <property type="entry name" value="RnfC_N"/>
    <property type="match status" value="1"/>
</dbReference>
<keyword evidence="8" id="KW-1003">Cell membrane</keyword>
<feature type="binding site" evidence="8">
    <location>
        <position position="370"/>
    </location>
    <ligand>
        <name>[4Fe-4S] cluster</name>
        <dbReference type="ChEBI" id="CHEBI:49883"/>
        <label>1</label>
    </ligand>
</feature>
<keyword evidence="5 8" id="KW-0249">Electron transport</keyword>
<dbReference type="PANTHER" id="PTHR43034:SF2">
    <property type="entry name" value="ION-TRANSLOCATING OXIDOREDUCTASE COMPLEX SUBUNIT C"/>
    <property type="match status" value="1"/>
</dbReference>
<evidence type="ECO:0000256" key="7">
    <source>
        <dbReference type="ARBA" id="ARBA00023014"/>
    </source>
</evidence>
<keyword evidence="6 8" id="KW-0408">Iron</keyword>
<feature type="binding site" evidence="8">
    <location>
        <position position="416"/>
    </location>
    <ligand>
        <name>[4Fe-4S] cluster</name>
        <dbReference type="ChEBI" id="CHEBI:49883"/>
        <label>1</label>
    </ligand>
</feature>
<feature type="binding site" evidence="8">
    <location>
        <position position="373"/>
    </location>
    <ligand>
        <name>[4Fe-4S] cluster</name>
        <dbReference type="ChEBI" id="CHEBI:49883"/>
        <label>1</label>
    </ligand>
</feature>
<evidence type="ECO:0000256" key="8">
    <source>
        <dbReference type="HAMAP-Rule" id="MF_00461"/>
    </source>
</evidence>
<dbReference type="InterPro" id="IPR017896">
    <property type="entry name" value="4Fe4S_Fe-S-bd"/>
</dbReference>
<keyword evidence="8" id="KW-0472">Membrane</keyword>
<protein>
    <recommendedName>
        <fullName evidence="8">Ion-translocating oxidoreductase complex subunit C</fullName>
        <ecNumber evidence="8">7.-.-.-</ecNumber>
    </recommendedName>
    <alternativeName>
        <fullName evidence="8">Rnf electron transport complex subunit C</fullName>
    </alternativeName>
</protein>
<dbReference type="Gene3D" id="3.40.50.11540">
    <property type="entry name" value="NADH-ubiquinone oxidoreductase 51kDa subunit"/>
    <property type="match status" value="1"/>
</dbReference>
<comment type="function">
    <text evidence="8">Part of a membrane-bound complex that couples electron transfer with translocation of ions across the membrane.</text>
</comment>
<proteinExistence type="inferred from homology"/>
<feature type="binding site" evidence="8">
    <location>
        <position position="406"/>
    </location>
    <ligand>
        <name>[4Fe-4S] cluster</name>
        <dbReference type="ChEBI" id="CHEBI:49883"/>
        <label>2</label>
    </ligand>
</feature>
<accession>A0A7V2ZHB8</accession>
<dbReference type="GO" id="GO:0051539">
    <property type="term" value="F:4 iron, 4 sulfur cluster binding"/>
    <property type="evidence" value="ECO:0007669"/>
    <property type="project" value="UniProtKB-KW"/>
</dbReference>
<sequence>MSSKTFRGGVHPKEYKELTEHLPFEYFPAPDEIILPLAQHLGKEAKPVVKKGDEVILGQLVAQADGFISAPIHSSVTGKVLSLGKEVTPLGFPKDSIIIKASENSVDKKFSFSPLNPETITSEEIRQRVAEAGIVGQGGAAFPTYVKLTPPKDKVIDVVIINGCECEPYLTRDYRFMIERPDDLISGLKLIMKALGVQRGVIGIEDNKPEAIKILSHKVEYEEGIEVISLKTKYPQGAEKMLIKAVTGREVPPGKLPLDVGAVIQNIGTAIAIHDAIVKGEPLTRAALTVSGLGIRMPKNLYVPVGTPIQNVIDYCGGVTEDAVKIIVGGPMMGVAQYDLNAPVMKATSGILVLTKKEVAEYEETPCLRCGQCVDACPLNLMPTKLARYTQLKRYEEAEGIGITVCMECGTCAFTCPANIPLVQWIRLGKQKVLQMQKERVSK</sequence>
<dbReference type="InterPro" id="IPR019554">
    <property type="entry name" value="Soluble_ligand-bd"/>
</dbReference>
<evidence type="ECO:0000256" key="4">
    <source>
        <dbReference type="ARBA" id="ARBA00022737"/>
    </source>
</evidence>
<dbReference type="Gene3D" id="3.30.70.20">
    <property type="match status" value="1"/>
</dbReference>
<comment type="subunit">
    <text evidence="8">The complex is composed of six subunits: RnfA, RnfB, RnfC, RnfD, RnfE and RnfG.</text>
</comment>
<keyword evidence="7 8" id="KW-0411">Iron-sulfur</keyword>
<comment type="caution">
    <text evidence="10">The sequence shown here is derived from an EMBL/GenBank/DDBJ whole genome shotgun (WGS) entry which is preliminary data.</text>
</comment>
<dbReference type="GO" id="GO:0009055">
    <property type="term" value="F:electron transfer activity"/>
    <property type="evidence" value="ECO:0007669"/>
    <property type="project" value="InterPro"/>
</dbReference>
<evidence type="ECO:0000259" key="9">
    <source>
        <dbReference type="PROSITE" id="PS51379"/>
    </source>
</evidence>
<feature type="binding site" evidence="8">
    <location>
        <position position="377"/>
    </location>
    <ligand>
        <name>[4Fe-4S] cluster</name>
        <dbReference type="ChEBI" id="CHEBI:49883"/>
        <label>2</label>
    </ligand>
</feature>
<feature type="binding site" evidence="8">
    <location>
        <position position="412"/>
    </location>
    <ligand>
        <name>[4Fe-4S] cluster</name>
        <dbReference type="ChEBI" id="CHEBI:49883"/>
        <label>2</label>
    </ligand>
</feature>
<dbReference type="HAMAP" id="MF_00461">
    <property type="entry name" value="RsxC_RnfC"/>
    <property type="match status" value="1"/>
</dbReference>
<dbReference type="GO" id="GO:0046872">
    <property type="term" value="F:metal ion binding"/>
    <property type="evidence" value="ECO:0007669"/>
    <property type="project" value="UniProtKB-KW"/>
</dbReference>
<feature type="binding site" evidence="8">
    <location>
        <position position="409"/>
    </location>
    <ligand>
        <name>[4Fe-4S] cluster</name>
        <dbReference type="ChEBI" id="CHEBI:49883"/>
        <label>2</label>
    </ligand>
</feature>
<dbReference type="AlphaFoldDB" id="A0A7V2ZHB8"/>
<dbReference type="GO" id="GO:0022900">
    <property type="term" value="P:electron transport chain"/>
    <property type="evidence" value="ECO:0007669"/>
    <property type="project" value="UniProtKB-UniRule"/>
</dbReference>
<dbReference type="PROSITE" id="PS00198">
    <property type="entry name" value="4FE4S_FER_1"/>
    <property type="match status" value="1"/>
</dbReference>
<reference evidence="10" key="1">
    <citation type="journal article" date="2020" name="mSystems">
        <title>Genome- and Community-Level Interaction Insights into Carbon Utilization and Element Cycling Functions of Hydrothermarchaeota in Hydrothermal Sediment.</title>
        <authorList>
            <person name="Zhou Z."/>
            <person name="Liu Y."/>
            <person name="Xu W."/>
            <person name="Pan J."/>
            <person name="Luo Z.H."/>
            <person name="Li M."/>
        </authorList>
    </citation>
    <scope>NUCLEOTIDE SEQUENCE [LARGE SCALE GENOMIC DNA]</scope>
    <source>
        <strain evidence="10">SpSt-479</strain>
    </source>
</reference>
<dbReference type="NCBIfam" id="TIGR01945">
    <property type="entry name" value="rnfC"/>
    <property type="match status" value="1"/>
</dbReference>
<comment type="cofactor">
    <cofactor evidence="8">
        <name>[4Fe-4S] cluster</name>
        <dbReference type="ChEBI" id="CHEBI:49883"/>
    </cofactor>
    <text evidence="8">Binds 2 [4Fe-4S] clusters per subunit.</text>
</comment>
<evidence type="ECO:0000256" key="6">
    <source>
        <dbReference type="ARBA" id="ARBA00023004"/>
    </source>
</evidence>
<feature type="domain" description="4Fe-4S ferredoxin-type" evidence="9">
    <location>
        <begin position="358"/>
        <end position="387"/>
    </location>
</feature>
<feature type="binding site" evidence="8">
    <location>
        <position position="367"/>
    </location>
    <ligand>
        <name>[4Fe-4S] cluster</name>
        <dbReference type="ChEBI" id="CHEBI:49883"/>
        <label>1</label>
    </ligand>
</feature>
<dbReference type="InterPro" id="IPR010208">
    <property type="entry name" value="Ion_transpt_RnfC/RsxC"/>
</dbReference>
<dbReference type="InterPro" id="IPR026902">
    <property type="entry name" value="RnfC_N"/>
</dbReference>